<evidence type="ECO:0000256" key="1">
    <source>
        <dbReference type="SAM" id="Coils"/>
    </source>
</evidence>
<reference evidence="2" key="1">
    <citation type="journal article" date="2012" name="Environ. Microbiol.">
        <title>Genomic content of uncultured Bacteroidetes from contrasting oceanic provinces in the North Atlantic Ocean.</title>
        <authorList>
            <person name="Gomez-Pereira P.R."/>
            <person name="Schuler M."/>
            <person name="Fuchs B.M."/>
            <person name="Bennke C."/>
            <person name="Teeling H."/>
            <person name="Waldmann J."/>
            <person name="Richter M."/>
            <person name="Barbe V."/>
            <person name="Bataille E."/>
            <person name="Glockner F.O."/>
            <person name="Amann R."/>
        </authorList>
    </citation>
    <scope>NUCLEOTIDE SEQUENCE</scope>
</reference>
<dbReference type="EC" id="2.7.13.3" evidence="2"/>
<dbReference type="SUPFAM" id="SSF47384">
    <property type="entry name" value="Homodimeric domain of signal transducing histidine kinase"/>
    <property type="match status" value="1"/>
</dbReference>
<dbReference type="GO" id="GO:0000155">
    <property type="term" value="F:phosphorelay sensor kinase activity"/>
    <property type="evidence" value="ECO:0007669"/>
    <property type="project" value="InterPro"/>
</dbReference>
<reference evidence="2" key="2">
    <citation type="submission" date="2012-02" db="EMBL/GenBank/DDBJ databases">
        <authorList>
            <person name="Genoscope - CEA"/>
        </authorList>
    </citation>
    <scope>NUCLEOTIDE SEQUENCE</scope>
</reference>
<organism evidence="2">
    <name type="scientific">uncultured Flavobacteriia bacterium</name>
    <dbReference type="NCBI Taxonomy" id="212695"/>
    <lineage>
        <taxon>Bacteria</taxon>
        <taxon>Pseudomonadati</taxon>
        <taxon>Bacteroidota</taxon>
        <taxon>Flavobacteriia</taxon>
        <taxon>environmental samples</taxon>
    </lineage>
</organism>
<evidence type="ECO:0000313" key="2">
    <source>
        <dbReference type="EMBL" id="CCF99195.1"/>
    </source>
</evidence>
<dbReference type="EMBL" id="FO117573">
    <property type="protein sequence ID" value="CCF99195.1"/>
    <property type="molecule type" value="Genomic_DNA"/>
</dbReference>
<gene>
    <name evidence="2" type="ORF">VIS_S3ASA20016</name>
</gene>
<keyword evidence="2" id="KW-0808">Transferase</keyword>
<dbReference type="InterPro" id="IPR036097">
    <property type="entry name" value="HisK_dim/P_sf"/>
</dbReference>
<keyword evidence="2" id="KW-0418">Kinase</keyword>
<dbReference type="AlphaFoldDB" id="H6RDT4"/>
<name>H6RDT4_9BACT</name>
<keyword evidence="1" id="KW-0175">Coiled coil</keyword>
<sequence>MDIVSAKYRIAYEAFSQFSGKLSKAETFDELGTVIKRDIKYLFDHKLFRILFKERDANEVFTFYKKDFWIEPLEEVIFSYEEELLLKHIPFCKNPHEFLFEKYVSGRDTTNPLLWGWYFKYNELEVCVSILADDQGCFDNSDVQILKLLVDNIATKYEQIVFKNKLEIKNKNLKEALKLIEEKNRQIKHIVNNQKNIIAERTKEVRNQNKMLVQVSRMNAHNVREPLSRILGLIEIAEAMPIEELNSDLLPYLKISAQDLDISLKQIVEMSGSEVDKILNE</sequence>
<proteinExistence type="predicted"/>
<accession>H6RDT4</accession>
<protein>
    <submittedName>
        <fullName evidence="2">Two-component system sensor histidine kinase</fullName>
        <ecNumber evidence="2">2.7.13.3</ecNumber>
    </submittedName>
</protein>
<feature type="coiled-coil region" evidence="1">
    <location>
        <begin position="163"/>
        <end position="193"/>
    </location>
</feature>